<protein>
    <submittedName>
        <fullName evidence="1">Uncharacterized protein</fullName>
    </submittedName>
</protein>
<proteinExistence type="predicted"/>
<organism evidence="1 2">
    <name type="scientific">Candidatus Lloydbacteria bacterium RIFCSPHIGHO2_01_FULL_41_20</name>
    <dbReference type="NCBI Taxonomy" id="1798657"/>
    <lineage>
        <taxon>Bacteria</taxon>
        <taxon>Candidatus Lloydiibacteriota</taxon>
    </lineage>
</organism>
<reference evidence="1 2" key="1">
    <citation type="journal article" date="2016" name="Nat. Commun.">
        <title>Thousands of microbial genomes shed light on interconnected biogeochemical processes in an aquifer system.</title>
        <authorList>
            <person name="Anantharaman K."/>
            <person name="Brown C.T."/>
            <person name="Hug L.A."/>
            <person name="Sharon I."/>
            <person name="Castelle C.J."/>
            <person name="Probst A.J."/>
            <person name="Thomas B.C."/>
            <person name="Singh A."/>
            <person name="Wilkins M.J."/>
            <person name="Karaoz U."/>
            <person name="Brodie E.L."/>
            <person name="Williams K.H."/>
            <person name="Hubbard S.S."/>
            <person name="Banfield J.F."/>
        </authorList>
    </citation>
    <scope>NUCLEOTIDE SEQUENCE [LARGE SCALE GENOMIC DNA]</scope>
</reference>
<accession>A0A1G2CQP8</accession>
<dbReference type="Proteomes" id="UP000178841">
    <property type="component" value="Unassembled WGS sequence"/>
</dbReference>
<comment type="caution">
    <text evidence="1">The sequence shown here is derived from an EMBL/GenBank/DDBJ whole genome shotgun (WGS) entry which is preliminary data.</text>
</comment>
<gene>
    <name evidence="1" type="ORF">A2648_01985</name>
</gene>
<dbReference type="AlphaFoldDB" id="A0A1G2CQP8"/>
<dbReference type="EMBL" id="MHLH01000015">
    <property type="protein sequence ID" value="OGZ03703.1"/>
    <property type="molecule type" value="Genomic_DNA"/>
</dbReference>
<evidence type="ECO:0000313" key="1">
    <source>
        <dbReference type="EMBL" id="OGZ03703.1"/>
    </source>
</evidence>
<evidence type="ECO:0000313" key="2">
    <source>
        <dbReference type="Proteomes" id="UP000178841"/>
    </source>
</evidence>
<sequence>MAKSRSGEDEMRGGALHADCFVRDHFPCFGGGLRDEIHRNGSDVLGGDGASETRVRVFGEKTRHRFPAAGGAHHVLVHLAGAVGKETHGHLEAVVAKDVHGLFQAVESRHDANLEPLARTADGKDIPLACELAQNRFGKFHFYLLSFVGVLFEDIPTPIHPDYTIFIYIVNRYIDAKKMLWYKDKRHINQGERLMKKTRPFPYFAEKMERGGKISFEEIRDALILEAISINDHFQKKIVFSLVTFQEHVGYLSSLTIMLRVVKGESTEAWNLAKEIPLIPSVGYDINILRKVVADLLNVSTPSVRD</sequence>
<name>A0A1G2CQP8_9BACT</name>